<dbReference type="InterPro" id="IPR036396">
    <property type="entry name" value="Cyt_P450_sf"/>
</dbReference>
<keyword evidence="7" id="KW-0503">Monooxygenase</keyword>
<accession>A0A8H5F8Y1</accession>
<dbReference type="EMBL" id="JAACJJ010000006">
    <property type="protein sequence ID" value="KAF5328106.1"/>
    <property type="molecule type" value="Genomic_DNA"/>
</dbReference>
<evidence type="ECO:0000313" key="10">
    <source>
        <dbReference type="Proteomes" id="UP000567179"/>
    </source>
</evidence>
<comment type="caution">
    <text evidence="9">The sequence shown here is derived from an EMBL/GenBank/DDBJ whole genome shotgun (WGS) entry which is preliminary data.</text>
</comment>
<keyword evidence="10" id="KW-1185">Reference proteome</keyword>
<dbReference type="PANTHER" id="PTHR24304:SF2">
    <property type="entry name" value="24-HYDROXYCHOLESTEROL 7-ALPHA-HYDROXYLASE"/>
    <property type="match status" value="1"/>
</dbReference>
<dbReference type="OrthoDB" id="3366823at2759"/>
<dbReference type="GO" id="GO:0020037">
    <property type="term" value="F:heme binding"/>
    <property type="evidence" value="ECO:0007669"/>
    <property type="project" value="InterPro"/>
</dbReference>
<evidence type="ECO:0000256" key="5">
    <source>
        <dbReference type="ARBA" id="ARBA00023004"/>
    </source>
</evidence>
<evidence type="ECO:0000256" key="8">
    <source>
        <dbReference type="SAM" id="Phobius"/>
    </source>
</evidence>
<evidence type="ECO:0000256" key="2">
    <source>
        <dbReference type="ARBA" id="ARBA00010617"/>
    </source>
</evidence>
<proteinExistence type="inferred from homology"/>
<keyword evidence="5 6" id="KW-0408">Iron</keyword>
<evidence type="ECO:0000256" key="3">
    <source>
        <dbReference type="ARBA" id="ARBA00022617"/>
    </source>
</evidence>
<evidence type="ECO:0000313" key="9">
    <source>
        <dbReference type="EMBL" id="KAF5328106.1"/>
    </source>
</evidence>
<evidence type="ECO:0000256" key="7">
    <source>
        <dbReference type="RuleBase" id="RU000461"/>
    </source>
</evidence>
<keyword evidence="8" id="KW-0472">Membrane</keyword>
<keyword evidence="4 6" id="KW-0479">Metal-binding</keyword>
<dbReference type="PRINTS" id="PR00465">
    <property type="entry name" value="EP450IV"/>
</dbReference>
<feature type="transmembrane region" description="Helical" evidence="8">
    <location>
        <begin position="288"/>
        <end position="312"/>
    </location>
</feature>
<evidence type="ECO:0000256" key="6">
    <source>
        <dbReference type="PIRSR" id="PIRSR602403-1"/>
    </source>
</evidence>
<name>A0A8H5F8Y1_9AGAR</name>
<organism evidence="9 10">
    <name type="scientific">Psilocybe cf. subviscida</name>
    <dbReference type="NCBI Taxonomy" id="2480587"/>
    <lineage>
        <taxon>Eukaryota</taxon>
        <taxon>Fungi</taxon>
        <taxon>Dikarya</taxon>
        <taxon>Basidiomycota</taxon>
        <taxon>Agaricomycotina</taxon>
        <taxon>Agaricomycetes</taxon>
        <taxon>Agaricomycetidae</taxon>
        <taxon>Agaricales</taxon>
        <taxon>Agaricineae</taxon>
        <taxon>Strophariaceae</taxon>
        <taxon>Psilocybe</taxon>
    </lineage>
</organism>
<comment type="similarity">
    <text evidence="2 7">Belongs to the cytochrome P450 family.</text>
</comment>
<dbReference type="GO" id="GO:0005506">
    <property type="term" value="F:iron ion binding"/>
    <property type="evidence" value="ECO:0007669"/>
    <property type="project" value="InterPro"/>
</dbReference>
<evidence type="ECO:0000256" key="4">
    <source>
        <dbReference type="ARBA" id="ARBA00022723"/>
    </source>
</evidence>
<dbReference type="AlphaFoldDB" id="A0A8H5F8Y1"/>
<keyword evidence="3 6" id="KW-0349">Heme</keyword>
<dbReference type="InterPro" id="IPR002403">
    <property type="entry name" value="Cyt_P450_E_grp-IV"/>
</dbReference>
<evidence type="ECO:0008006" key="11">
    <source>
        <dbReference type="Google" id="ProtNLM"/>
    </source>
</evidence>
<keyword evidence="7" id="KW-0560">Oxidoreductase</keyword>
<reference evidence="9 10" key="1">
    <citation type="journal article" date="2020" name="ISME J.">
        <title>Uncovering the hidden diversity of litter-decomposition mechanisms in mushroom-forming fungi.</title>
        <authorList>
            <person name="Floudas D."/>
            <person name="Bentzer J."/>
            <person name="Ahren D."/>
            <person name="Johansson T."/>
            <person name="Persson P."/>
            <person name="Tunlid A."/>
        </authorList>
    </citation>
    <scope>NUCLEOTIDE SEQUENCE [LARGE SCALE GENOMIC DNA]</scope>
    <source>
        <strain evidence="9 10">CBS 101986</strain>
    </source>
</reference>
<keyword evidence="8" id="KW-0812">Transmembrane</keyword>
<evidence type="ECO:0000256" key="1">
    <source>
        <dbReference type="ARBA" id="ARBA00001971"/>
    </source>
</evidence>
<gene>
    <name evidence="9" type="ORF">D9619_013637</name>
</gene>
<dbReference type="Proteomes" id="UP000567179">
    <property type="component" value="Unassembled WGS sequence"/>
</dbReference>
<sequence length="493" mass="55300">MSSTFTRPMADNLTVIAALGLTVLSVAYLYHVRIVAPPESPNTPITVPYLIPWIGSFFSFNRDPLGFLEKCHLRYGRSYKICVAGRTVVIITDPDGVAFISRDTTNHLDHKAVFIQILRAMGGLGPESVDFIQDLLDTKIFPIVKTVLSPTSMSEVTDRIDLLLPRELKALSVANSPSISLNLSELIGRPIYNAGCRALFGPTFPVDSFHDFVELDSYLPQLLTRLPFIAQRGKDARLRMVSMLEKYFESWWDSDGTEDIPEASATVMQSLIELKASRVSRRDAAGTLLLFLWGFHSNMWFMIFWLLTHLVVDKTSMTRMVADIDEFEAKRTSDSYEYGPPVLEAAIQETLRWATTSTTARFATENTTVIAGGVPIPILKGEWVLGDIRAVHHNPSVYDDPHVFQIDRYAAGRENIPPAPKPFAWGQGKHMCPGRHVAVHVIRRFIVKLLTIYEVVPAKQSMENMTIPPISARHFLGSLKSTEDVPVVLFRRL</sequence>
<dbReference type="PANTHER" id="PTHR24304">
    <property type="entry name" value="CYTOCHROME P450 FAMILY 7"/>
    <property type="match status" value="1"/>
</dbReference>
<dbReference type="SUPFAM" id="SSF48264">
    <property type="entry name" value="Cytochrome P450"/>
    <property type="match status" value="1"/>
</dbReference>
<dbReference type="InterPro" id="IPR050529">
    <property type="entry name" value="CYP450_sterol_14alpha_dmase"/>
</dbReference>
<dbReference type="InterPro" id="IPR017972">
    <property type="entry name" value="Cyt_P450_CS"/>
</dbReference>
<dbReference type="Pfam" id="PF00067">
    <property type="entry name" value="p450"/>
    <property type="match status" value="1"/>
</dbReference>
<dbReference type="Gene3D" id="1.10.630.10">
    <property type="entry name" value="Cytochrome P450"/>
    <property type="match status" value="1"/>
</dbReference>
<dbReference type="InterPro" id="IPR001128">
    <property type="entry name" value="Cyt_P450"/>
</dbReference>
<dbReference type="GO" id="GO:0016705">
    <property type="term" value="F:oxidoreductase activity, acting on paired donors, with incorporation or reduction of molecular oxygen"/>
    <property type="evidence" value="ECO:0007669"/>
    <property type="project" value="InterPro"/>
</dbReference>
<dbReference type="PROSITE" id="PS00086">
    <property type="entry name" value="CYTOCHROME_P450"/>
    <property type="match status" value="1"/>
</dbReference>
<feature type="binding site" description="axial binding residue" evidence="6">
    <location>
        <position position="432"/>
    </location>
    <ligand>
        <name>heme</name>
        <dbReference type="ChEBI" id="CHEBI:30413"/>
    </ligand>
    <ligandPart>
        <name>Fe</name>
        <dbReference type="ChEBI" id="CHEBI:18248"/>
    </ligandPart>
</feature>
<keyword evidence="8" id="KW-1133">Transmembrane helix</keyword>
<protein>
    <recommendedName>
        <fullName evidence="11">Cytochrome P450</fullName>
    </recommendedName>
</protein>
<comment type="cofactor">
    <cofactor evidence="1 6">
        <name>heme</name>
        <dbReference type="ChEBI" id="CHEBI:30413"/>
    </cofactor>
</comment>
<dbReference type="GO" id="GO:0008395">
    <property type="term" value="F:steroid hydroxylase activity"/>
    <property type="evidence" value="ECO:0007669"/>
    <property type="project" value="TreeGrafter"/>
</dbReference>